<reference evidence="2" key="1">
    <citation type="submission" date="2020-04" db="EMBL/GenBank/DDBJ databases">
        <authorList>
            <person name="Chiriac C."/>
            <person name="Salcher M."/>
            <person name="Ghai R."/>
            <person name="Kavagutti S V."/>
        </authorList>
    </citation>
    <scope>NUCLEOTIDE SEQUENCE</scope>
</reference>
<dbReference type="EMBL" id="LR797070">
    <property type="protein sequence ID" value="CAB4184585.1"/>
    <property type="molecule type" value="Genomic_DNA"/>
</dbReference>
<evidence type="ECO:0000313" key="1">
    <source>
        <dbReference type="EMBL" id="CAB4136850.1"/>
    </source>
</evidence>
<dbReference type="EMBL" id="LR797427">
    <property type="protein sequence ID" value="CAB4215457.1"/>
    <property type="molecule type" value="Genomic_DNA"/>
</dbReference>
<dbReference type="EMBL" id="LR796589">
    <property type="protein sequence ID" value="CAB4152262.1"/>
    <property type="molecule type" value="Genomic_DNA"/>
</dbReference>
<name>A0A6J5N0W0_9CAUD</name>
<dbReference type="EMBL" id="LR797340">
    <property type="protein sequence ID" value="CAB4204096.1"/>
    <property type="molecule type" value="Genomic_DNA"/>
</dbReference>
<evidence type="ECO:0000313" key="4">
    <source>
        <dbReference type="EMBL" id="CAB4184585.1"/>
    </source>
</evidence>
<gene>
    <name evidence="4" type="ORF">UFOVP1114_20</name>
    <name evidence="5" type="ORF">UFOVP1386_20</name>
    <name evidence="6" type="ORF">UFOVP1479_27</name>
    <name evidence="7" type="ORF">UFOVP1564_29</name>
    <name evidence="1" type="ORF">UFOVP310_29</name>
    <name evidence="2" type="ORF">UFOVP619_7</name>
    <name evidence="3" type="ORF">UFOVP947_30</name>
</gene>
<proteinExistence type="predicted"/>
<dbReference type="EMBL" id="LR798416">
    <property type="protein sequence ID" value="CAB5229982.1"/>
    <property type="molecule type" value="Genomic_DNA"/>
</dbReference>
<evidence type="ECO:0000313" key="3">
    <source>
        <dbReference type="EMBL" id="CAB4173093.1"/>
    </source>
</evidence>
<accession>A0A6J5N0W0</accession>
<evidence type="ECO:0000313" key="5">
    <source>
        <dbReference type="EMBL" id="CAB4204096.1"/>
    </source>
</evidence>
<evidence type="ECO:0000313" key="7">
    <source>
        <dbReference type="EMBL" id="CAB5229982.1"/>
    </source>
</evidence>
<evidence type="ECO:0000313" key="6">
    <source>
        <dbReference type="EMBL" id="CAB4215457.1"/>
    </source>
</evidence>
<organism evidence="2">
    <name type="scientific">uncultured Caudovirales phage</name>
    <dbReference type="NCBI Taxonomy" id="2100421"/>
    <lineage>
        <taxon>Viruses</taxon>
        <taxon>Duplodnaviria</taxon>
        <taxon>Heunggongvirae</taxon>
        <taxon>Uroviricota</taxon>
        <taxon>Caudoviricetes</taxon>
        <taxon>Peduoviridae</taxon>
        <taxon>Maltschvirus</taxon>
        <taxon>Maltschvirus maltsch</taxon>
    </lineage>
</organism>
<dbReference type="EMBL" id="LR796325">
    <property type="protein sequence ID" value="CAB4136850.1"/>
    <property type="molecule type" value="Genomic_DNA"/>
</dbReference>
<evidence type="ECO:0000313" key="2">
    <source>
        <dbReference type="EMBL" id="CAB4152262.1"/>
    </source>
</evidence>
<protein>
    <submittedName>
        <fullName evidence="2">Uncharacterized protein</fullName>
    </submittedName>
</protein>
<sequence>MIKDIIIEIEGVVYKIPKEITITQYGEVMRRITMSESELEKSYDLIQVLMDIPYQILRELDPTKLIELSIYLQNTINKNDLEFIKTFSYNDIDYGGLDLTKMSFGEYIDLANYIKNETSIYMNINKICSILYRPIVARKKDKFIIKEYNVEEHIEQSVLFKDLPVKYFIGSFNNLYNYIKQIKKEFVVLFGEDEDDYLPKQEQKEEEETNLPWYKMIMALSNEDFTKIDFVTGRPVVECFNHLSYIRLKNEETKRQHLERQNKNNIL</sequence>
<dbReference type="EMBL" id="LR796895">
    <property type="protein sequence ID" value="CAB4173093.1"/>
    <property type="molecule type" value="Genomic_DNA"/>
</dbReference>